<sequence length="543" mass="59659">MKKLLYSLAAIVFTAFTLSSCEDVPAPYELPKDNNGSNEETPGEYLHETFATTMGEFKVITQMGTPWKIDFKTAKASGYDNNSKKNTPSESYLISPEINLSKSKGAYLKFEYIIQYMSRDGVDKVLITSNYTGDPTKTEWEDITGKLTQGTDWTTFATYAKNLPAAYIGKDKVRLAFYYSATDKGSRTWEVKNVTVKEGEVTENPETPDEPKPDVLKPVNGTYINESFATSFGVFNAIKAKGLPWIIDFKTAKATGYDSGSKKTTPSEAYIVSKPMDMTASKGTHVSFEYILRYATFNGKPKEGVANQVLVTDEYTGDPLTTKWTDITGTLKEGTDWTTFYKFSVNLPKEMQGKGKVVIALKYACNANSATWEVKNLTVKEGTVSEGGTPDEPSVTPDAGESITIQAANMKFEDKKPATSYTYTDGTVITFGQGEGTTPPAYYGPKYAAVRLYAKNTMIIKAKKTIVSVSIKTTDGFGGKLYNGNDKAYMLNGKAQVPIKKVSDTNVKFEPLSNSTVTLVNDFTENKGGTQLRISAITITYAK</sequence>
<evidence type="ECO:0000256" key="1">
    <source>
        <dbReference type="SAM" id="SignalP"/>
    </source>
</evidence>
<reference evidence="2 3" key="1">
    <citation type="submission" date="2017-09" db="EMBL/GenBank/DDBJ databases">
        <title>Bacterial strain isolated from the female urinary microbiota.</title>
        <authorList>
            <person name="Thomas-White K."/>
            <person name="Kumar N."/>
            <person name="Forster S."/>
            <person name="Putonti C."/>
            <person name="Lawley T."/>
            <person name="Wolfe A.J."/>
        </authorList>
    </citation>
    <scope>NUCLEOTIDE SEQUENCE [LARGE SCALE GENOMIC DNA]</scope>
    <source>
        <strain evidence="2 3">UMB0536</strain>
    </source>
</reference>
<name>A0A2N6QQK6_9BACT</name>
<dbReference type="Proteomes" id="UP000235564">
    <property type="component" value="Unassembled WGS sequence"/>
</dbReference>
<dbReference type="Gene3D" id="2.60.120.200">
    <property type="match status" value="1"/>
</dbReference>
<keyword evidence="1" id="KW-0732">Signal</keyword>
<dbReference type="RefSeq" id="WP_102697382.1">
    <property type="nucleotide sequence ID" value="NZ_PNGJ01000005.1"/>
</dbReference>
<evidence type="ECO:0000313" key="3">
    <source>
        <dbReference type="Proteomes" id="UP000235564"/>
    </source>
</evidence>
<feature type="chain" id="PRO_5014698294" description="DUF5017 domain-containing protein" evidence="1">
    <location>
        <begin position="22"/>
        <end position="543"/>
    </location>
</feature>
<feature type="signal peptide" evidence="1">
    <location>
        <begin position="1"/>
        <end position="21"/>
    </location>
</feature>
<protein>
    <recommendedName>
        <fullName evidence="4">DUF5017 domain-containing protein</fullName>
    </recommendedName>
</protein>
<proteinExistence type="predicted"/>
<comment type="caution">
    <text evidence="2">The sequence shown here is derived from an EMBL/GenBank/DDBJ whole genome shotgun (WGS) entry which is preliminary data.</text>
</comment>
<organism evidence="2 3">
    <name type="scientific">Hoylesella buccalis</name>
    <dbReference type="NCBI Taxonomy" id="28127"/>
    <lineage>
        <taxon>Bacteria</taxon>
        <taxon>Pseudomonadati</taxon>
        <taxon>Bacteroidota</taxon>
        <taxon>Bacteroidia</taxon>
        <taxon>Bacteroidales</taxon>
        <taxon>Prevotellaceae</taxon>
        <taxon>Hoylesella</taxon>
    </lineage>
</organism>
<dbReference type="OrthoDB" id="1079888at2"/>
<evidence type="ECO:0008006" key="4">
    <source>
        <dbReference type="Google" id="ProtNLM"/>
    </source>
</evidence>
<gene>
    <name evidence="2" type="ORF">CJ231_07170</name>
</gene>
<dbReference type="AlphaFoldDB" id="A0A2N6QQK6"/>
<evidence type="ECO:0000313" key="2">
    <source>
        <dbReference type="EMBL" id="PMC24058.1"/>
    </source>
</evidence>
<dbReference type="PROSITE" id="PS51257">
    <property type="entry name" value="PROKAR_LIPOPROTEIN"/>
    <property type="match status" value="1"/>
</dbReference>
<dbReference type="NCBIfam" id="NF038128">
    <property type="entry name" value="choice_anch_J"/>
    <property type="match status" value="1"/>
</dbReference>
<accession>A0A2N6QQK6</accession>
<dbReference type="EMBL" id="PNGJ01000005">
    <property type="protein sequence ID" value="PMC24058.1"/>
    <property type="molecule type" value="Genomic_DNA"/>
</dbReference>